<sequence length="237" mass="26032">MTSAAERRARPWDGIIPEEELEIYRLAGWGTPSGIGRWPALLVIDVQYRSMGEKPLPIREAIDKMPTSCGEYGWRAVPHIARLLEVFRDLGAPVLYPHVAPKSAYNRGQFETKVPGVMDVPRRGYDFVAEVSPRPEEITIPKFQASAFHGTALTSYLVGLGVDTVVVTGCTTSGCVRATVVDACALNFKVVVPQDAVYDRSQTSHAVNLFDMASKYADVLPTDELVQVLRGKTAPRT</sequence>
<dbReference type="GO" id="GO:0016787">
    <property type="term" value="F:hydrolase activity"/>
    <property type="evidence" value="ECO:0007669"/>
    <property type="project" value="UniProtKB-KW"/>
</dbReference>
<organism evidence="3 4">
    <name type="scientific">Ramlibacter henchirensis</name>
    <dbReference type="NCBI Taxonomy" id="204072"/>
    <lineage>
        <taxon>Bacteria</taxon>
        <taxon>Pseudomonadati</taxon>
        <taxon>Pseudomonadota</taxon>
        <taxon>Betaproteobacteria</taxon>
        <taxon>Burkholderiales</taxon>
        <taxon>Comamonadaceae</taxon>
        <taxon>Ramlibacter</taxon>
    </lineage>
</organism>
<dbReference type="InterPro" id="IPR000868">
    <property type="entry name" value="Isochorismatase-like_dom"/>
</dbReference>
<evidence type="ECO:0000256" key="1">
    <source>
        <dbReference type="ARBA" id="ARBA00022801"/>
    </source>
</evidence>
<comment type="caution">
    <text evidence="3">The sequence shown here is derived from an EMBL/GenBank/DDBJ whole genome shotgun (WGS) entry which is preliminary data.</text>
</comment>
<dbReference type="InterPro" id="IPR036380">
    <property type="entry name" value="Isochorismatase-like_sf"/>
</dbReference>
<name>A0A4Z0BU25_9BURK</name>
<reference evidence="3 4" key="1">
    <citation type="submission" date="2019-03" db="EMBL/GenBank/DDBJ databases">
        <title>Ramlibacter henchirensis DSM 14656, whole genome shotgun sequence.</title>
        <authorList>
            <person name="Zhang X."/>
            <person name="Feng G."/>
            <person name="Zhu H."/>
        </authorList>
    </citation>
    <scope>NUCLEOTIDE SEQUENCE [LARGE SCALE GENOMIC DNA]</scope>
    <source>
        <strain evidence="3 4">DSM 14656</strain>
    </source>
</reference>
<keyword evidence="4" id="KW-1185">Reference proteome</keyword>
<dbReference type="PANTHER" id="PTHR43540">
    <property type="entry name" value="PEROXYUREIDOACRYLATE/UREIDOACRYLATE AMIDOHYDROLASE-RELATED"/>
    <property type="match status" value="1"/>
</dbReference>
<dbReference type="Proteomes" id="UP000298180">
    <property type="component" value="Unassembled WGS sequence"/>
</dbReference>
<dbReference type="InterPro" id="IPR050272">
    <property type="entry name" value="Isochorismatase-like_hydrls"/>
</dbReference>
<dbReference type="EMBL" id="SMLM01000002">
    <property type="protein sequence ID" value="TFZ02793.1"/>
    <property type="molecule type" value="Genomic_DNA"/>
</dbReference>
<dbReference type="AlphaFoldDB" id="A0A4Z0BU25"/>
<dbReference type="Pfam" id="PF00857">
    <property type="entry name" value="Isochorismatase"/>
    <property type="match status" value="1"/>
</dbReference>
<keyword evidence="1" id="KW-0378">Hydrolase</keyword>
<feature type="domain" description="Isochorismatase-like" evidence="2">
    <location>
        <begin position="40"/>
        <end position="223"/>
    </location>
</feature>
<proteinExistence type="predicted"/>
<dbReference type="OrthoDB" id="5360912at2"/>
<accession>A0A4Z0BU25</accession>
<evidence type="ECO:0000313" key="3">
    <source>
        <dbReference type="EMBL" id="TFZ02793.1"/>
    </source>
</evidence>
<protein>
    <submittedName>
        <fullName evidence="3">Isochorismatase family protein</fullName>
    </submittedName>
</protein>
<dbReference type="PANTHER" id="PTHR43540:SF1">
    <property type="entry name" value="ISOCHORISMATASE HYDROLASE"/>
    <property type="match status" value="1"/>
</dbReference>
<evidence type="ECO:0000259" key="2">
    <source>
        <dbReference type="Pfam" id="PF00857"/>
    </source>
</evidence>
<dbReference type="RefSeq" id="WP_135264317.1">
    <property type="nucleotide sequence ID" value="NZ_SMLM01000002.1"/>
</dbReference>
<gene>
    <name evidence="3" type="ORF">EZ313_16250</name>
</gene>
<dbReference type="SUPFAM" id="SSF52499">
    <property type="entry name" value="Isochorismatase-like hydrolases"/>
    <property type="match status" value="1"/>
</dbReference>
<evidence type="ECO:0000313" key="4">
    <source>
        <dbReference type="Proteomes" id="UP000298180"/>
    </source>
</evidence>
<dbReference type="Gene3D" id="3.40.50.850">
    <property type="entry name" value="Isochorismatase-like"/>
    <property type="match status" value="1"/>
</dbReference>